<dbReference type="GO" id="GO:0003684">
    <property type="term" value="F:damaged DNA binding"/>
    <property type="evidence" value="ECO:0007669"/>
    <property type="project" value="InterPro"/>
</dbReference>
<gene>
    <name evidence="11" type="primary">alkA</name>
    <name evidence="11" type="ORF">ERS852551_02042</name>
</gene>
<keyword evidence="8 11" id="KW-0326">Glycosidase</keyword>
<proteinExistence type="inferred from homology"/>
<dbReference type="PANTHER" id="PTHR10242:SF2">
    <property type="entry name" value="N-GLYCOSYLASE_DNA LYASE"/>
    <property type="match status" value="1"/>
</dbReference>
<dbReference type="SUPFAM" id="SSF55945">
    <property type="entry name" value="TATA-box binding protein-like"/>
    <property type="match status" value="1"/>
</dbReference>
<evidence type="ECO:0000256" key="9">
    <source>
        <dbReference type="ARBA" id="ARBA00044632"/>
    </source>
</evidence>
<dbReference type="InterPro" id="IPR012904">
    <property type="entry name" value="OGG_N"/>
</dbReference>
<dbReference type="Gene3D" id="1.10.340.30">
    <property type="entry name" value="Hypothetical protein, domain 2"/>
    <property type="match status" value="1"/>
</dbReference>
<dbReference type="OrthoDB" id="9798522at2"/>
<evidence type="ECO:0000256" key="2">
    <source>
        <dbReference type="ARBA" id="ARBA00012720"/>
    </source>
</evidence>
<evidence type="ECO:0000256" key="5">
    <source>
        <dbReference type="ARBA" id="ARBA00023204"/>
    </source>
</evidence>
<dbReference type="AlphaFoldDB" id="A0A174REW8"/>
<dbReference type="InterPro" id="IPR003265">
    <property type="entry name" value="HhH-GPD_domain"/>
</dbReference>
<reference evidence="11 12" key="1">
    <citation type="submission" date="2015-09" db="EMBL/GenBank/DDBJ databases">
        <authorList>
            <consortium name="Pathogen Informatics"/>
        </authorList>
    </citation>
    <scope>NUCLEOTIDE SEQUENCE [LARGE SCALE GENOMIC DNA]</scope>
    <source>
        <strain evidence="11 12">2789STDY5834939</strain>
    </source>
</reference>
<keyword evidence="7" id="KW-0511">Multifunctional enzyme</keyword>
<comment type="catalytic activity">
    <reaction evidence="9">
        <text>2'-deoxyribonucleotide-(2'-deoxyribose 5'-phosphate)-2'-deoxyribonucleotide-DNA = a 3'-end 2'-deoxyribonucleotide-(2,3-dehydro-2,3-deoxyribose 5'-phosphate)-DNA + a 5'-end 5'-phospho-2'-deoxyribonucleoside-DNA + H(+)</text>
        <dbReference type="Rhea" id="RHEA:66592"/>
        <dbReference type="Rhea" id="RHEA-COMP:13180"/>
        <dbReference type="Rhea" id="RHEA-COMP:16897"/>
        <dbReference type="Rhea" id="RHEA-COMP:17067"/>
        <dbReference type="ChEBI" id="CHEBI:15378"/>
        <dbReference type="ChEBI" id="CHEBI:136412"/>
        <dbReference type="ChEBI" id="CHEBI:157695"/>
        <dbReference type="ChEBI" id="CHEBI:167181"/>
        <dbReference type="EC" id="4.2.99.18"/>
    </reaction>
</comment>
<evidence type="ECO:0000256" key="6">
    <source>
        <dbReference type="ARBA" id="ARBA00023239"/>
    </source>
</evidence>
<dbReference type="GO" id="GO:0006284">
    <property type="term" value="P:base-excision repair"/>
    <property type="evidence" value="ECO:0007669"/>
    <property type="project" value="InterPro"/>
</dbReference>
<dbReference type="EC" id="4.2.99.18" evidence="2"/>
<dbReference type="Gene3D" id="1.10.1670.10">
    <property type="entry name" value="Helix-hairpin-Helix base-excision DNA repair enzymes (C-terminal)"/>
    <property type="match status" value="1"/>
</dbReference>
<keyword evidence="6" id="KW-0456">Lyase</keyword>
<evidence type="ECO:0000259" key="10">
    <source>
        <dbReference type="SMART" id="SM00478"/>
    </source>
</evidence>
<protein>
    <recommendedName>
        <fullName evidence="2">DNA-(apurinic or apyrimidinic site) lyase</fullName>
        <ecNumber evidence="2">4.2.99.18</ecNumber>
    </recommendedName>
</protein>
<dbReference type="Proteomes" id="UP000095765">
    <property type="component" value="Unassembled WGS sequence"/>
</dbReference>
<evidence type="ECO:0000256" key="8">
    <source>
        <dbReference type="ARBA" id="ARBA00023295"/>
    </source>
</evidence>
<evidence type="ECO:0000256" key="4">
    <source>
        <dbReference type="ARBA" id="ARBA00022801"/>
    </source>
</evidence>
<dbReference type="Pfam" id="PF07934">
    <property type="entry name" value="OGG_N"/>
    <property type="match status" value="1"/>
</dbReference>
<dbReference type="PANTHER" id="PTHR10242">
    <property type="entry name" value="8-OXOGUANINE DNA GLYCOSYLASE"/>
    <property type="match status" value="1"/>
</dbReference>
<accession>A0A174REW8</accession>
<evidence type="ECO:0000313" key="11">
    <source>
        <dbReference type="EMBL" id="CUP81540.1"/>
    </source>
</evidence>
<dbReference type="SMART" id="SM00478">
    <property type="entry name" value="ENDO3c"/>
    <property type="match status" value="1"/>
</dbReference>
<comment type="similarity">
    <text evidence="1">Belongs to the type-1 OGG1 family.</text>
</comment>
<feature type="domain" description="HhH-GPD" evidence="10">
    <location>
        <begin position="128"/>
        <end position="277"/>
    </location>
</feature>
<dbReference type="Gene3D" id="3.30.310.260">
    <property type="match status" value="1"/>
</dbReference>
<keyword evidence="4 11" id="KW-0378">Hydrolase</keyword>
<dbReference type="InterPro" id="IPR011257">
    <property type="entry name" value="DNA_glycosylase"/>
</dbReference>
<dbReference type="Pfam" id="PF00730">
    <property type="entry name" value="HhH-GPD"/>
    <property type="match status" value="1"/>
</dbReference>
<name>A0A174REW8_9FIRM</name>
<sequence length="300" mass="33057">MTPVMTECDELSLPYDTVLDESPDFSLPQTLLCGQAFRWRQLDQNTFIGAAFEKVCQIAQTNGKIVVSCQSAGDFDAVWRGYFDLDRDYGALKNRFRADPALAEAVAKAHGIRVLRQQPWEALCTFIISQNNNIPRITGIVGRMCAAFGRPLGGGWHAFPTPEAIAALAPDALAPLRAGFRARYLVDAARRVVSGEVDLEALGTLPLDEAQAMLTRITGVGVKVAACTLLYGCGRVECVPVDVWMRRVLDRLYPGGMPACTYGYEGIAQQYLFHCARTDPGFLDRAARGRHRLTYFEDSL</sequence>
<dbReference type="RefSeq" id="WP_055245300.1">
    <property type="nucleotide sequence ID" value="NZ_CABIWA010000002.1"/>
</dbReference>
<dbReference type="CDD" id="cd00056">
    <property type="entry name" value="ENDO3c"/>
    <property type="match status" value="1"/>
</dbReference>
<dbReference type="SUPFAM" id="SSF48150">
    <property type="entry name" value="DNA-glycosylase"/>
    <property type="match status" value="1"/>
</dbReference>
<dbReference type="GO" id="GO:0006289">
    <property type="term" value="P:nucleotide-excision repair"/>
    <property type="evidence" value="ECO:0007669"/>
    <property type="project" value="InterPro"/>
</dbReference>
<dbReference type="InterPro" id="IPR023170">
    <property type="entry name" value="HhH_base_excis_C"/>
</dbReference>
<evidence type="ECO:0000256" key="3">
    <source>
        <dbReference type="ARBA" id="ARBA00022763"/>
    </source>
</evidence>
<evidence type="ECO:0000256" key="1">
    <source>
        <dbReference type="ARBA" id="ARBA00010679"/>
    </source>
</evidence>
<keyword evidence="3" id="KW-0227">DNA damage</keyword>
<keyword evidence="5" id="KW-0234">DNA repair</keyword>
<dbReference type="EMBL" id="CZBE01000013">
    <property type="protein sequence ID" value="CUP81540.1"/>
    <property type="molecule type" value="Genomic_DNA"/>
</dbReference>
<organism evidence="11 12">
    <name type="scientific">Anaerotruncus colihominis</name>
    <dbReference type="NCBI Taxonomy" id="169435"/>
    <lineage>
        <taxon>Bacteria</taxon>
        <taxon>Bacillati</taxon>
        <taxon>Bacillota</taxon>
        <taxon>Clostridia</taxon>
        <taxon>Eubacteriales</taxon>
        <taxon>Oscillospiraceae</taxon>
        <taxon>Anaerotruncus</taxon>
    </lineage>
</organism>
<dbReference type="GO" id="GO:0008534">
    <property type="term" value="F:oxidized purine nucleobase lesion DNA N-glycosylase activity"/>
    <property type="evidence" value="ECO:0007669"/>
    <property type="project" value="InterPro"/>
</dbReference>
<dbReference type="InterPro" id="IPR052054">
    <property type="entry name" value="Oxidative_DNA_repair_enzyme"/>
</dbReference>
<evidence type="ECO:0000313" key="12">
    <source>
        <dbReference type="Proteomes" id="UP000095765"/>
    </source>
</evidence>
<evidence type="ECO:0000256" key="7">
    <source>
        <dbReference type="ARBA" id="ARBA00023268"/>
    </source>
</evidence>
<dbReference type="GO" id="GO:0140078">
    <property type="term" value="F:class I DNA-(apurinic or apyrimidinic site) endonuclease activity"/>
    <property type="evidence" value="ECO:0007669"/>
    <property type="project" value="UniProtKB-EC"/>
</dbReference>